<dbReference type="GO" id="GO:0005576">
    <property type="term" value="C:extracellular region"/>
    <property type="evidence" value="ECO:0007669"/>
    <property type="project" value="TreeGrafter"/>
</dbReference>
<dbReference type="InterPro" id="IPR049883">
    <property type="entry name" value="NOTCH1_EGF-like"/>
</dbReference>
<evidence type="ECO:0000256" key="1">
    <source>
        <dbReference type="ARBA" id="ARBA00022536"/>
    </source>
</evidence>
<sequence>MYLVVLFLLHAVSNAHQHYGRPGRRTCAQGVFHHNPIVVRTESFVQPIHQPYITQCPGHRLCSTYRTLYRVAYRQVRRTAPDTYSYPECCPGWRRVYSRSCNQAVCADGCVNGGTCARPNRCVCPSGWTGRSCQTDVDECSGSRPCSQTCRNTAGSYRCECKEGYALAEDGRSCEALPPPTLPARTKTDNLRASASENGNAATTETAFRCRTMGSSHSQHLYFACERRCVGAARVIRLIRSWLFEKGKTVQSASVSAPVSPANSRTTAFSSQHLKWEMSLLHCSVPCVSLYSPSPWQLVNPVAAPVTSS</sequence>
<dbReference type="Pfam" id="PF07546">
    <property type="entry name" value="EMI"/>
    <property type="match status" value="1"/>
</dbReference>
<feature type="domain" description="EGF-like" evidence="9">
    <location>
        <begin position="136"/>
        <end position="175"/>
    </location>
</feature>
<evidence type="ECO:0000259" key="9">
    <source>
        <dbReference type="PROSITE" id="PS50026"/>
    </source>
</evidence>
<dbReference type="FunFam" id="2.10.25.10:FF:000862">
    <property type="entry name" value="EGF-like-domain multiple 7"/>
    <property type="match status" value="1"/>
</dbReference>
<proteinExistence type="predicted"/>
<dbReference type="InterPro" id="IPR013111">
    <property type="entry name" value="EGF_extracell"/>
</dbReference>
<name>A0A8C9TBZ1_SCLFO</name>
<dbReference type="PROSITE" id="PS50026">
    <property type="entry name" value="EGF_3"/>
    <property type="match status" value="2"/>
</dbReference>
<dbReference type="SMART" id="SM00181">
    <property type="entry name" value="EGF"/>
    <property type="match status" value="2"/>
</dbReference>
<keyword evidence="5" id="KW-0175">Coiled coil</keyword>
<evidence type="ECO:0000256" key="3">
    <source>
        <dbReference type="ARBA" id="ARBA00022737"/>
    </source>
</evidence>
<keyword evidence="6 7" id="KW-1015">Disulfide bond</keyword>
<dbReference type="InterPro" id="IPR011489">
    <property type="entry name" value="EMI_domain"/>
</dbReference>
<dbReference type="InterPro" id="IPR018097">
    <property type="entry name" value="EGF_Ca-bd_CS"/>
</dbReference>
<dbReference type="GO" id="GO:0009986">
    <property type="term" value="C:cell surface"/>
    <property type="evidence" value="ECO:0007669"/>
    <property type="project" value="TreeGrafter"/>
</dbReference>
<protein>
    <submittedName>
        <fullName evidence="11">EGF like domain multiple 7</fullName>
    </submittedName>
</protein>
<keyword evidence="12" id="KW-1185">Reference proteome</keyword>
<evidence type="ECO:0000256" key="6">
    <source>
        <dbReference type="ARBA" id="ARBA00023157"/>
    </source>
</evidence>
<feature type="disulfide bond" evidence="7">
    <location>
        <begin position="140"/>
        <end position="150"/>
    </location>
</feature>
<dbReference type="SUPFAM" id="SSF57196">
    <property type="entry name" value="EGF/Laminin"/>
    <property type="match status" value="2"/>
</dbReference>
<dbReference type="Ensembl" id="ENSSFOT00015078115.1">
    <property type="protein sequence ID" value="ENSSFOP00015050186.1"/>
    <property type="gene ID" value="ENSSFOG00015010890.2"/>
</dbReference>
<dbReference type="InterPro" id="IPR000742">
    <property type="entry name" value="EGF"/>
</dbReference>
<feature type="disulfide bond" evidence="7">
    <location>
        <begin position="106"/>
        <end position="116"/>
    </location>
</feature>
<reference evidence="11" key="3">
    <citation type="submission" date="2025-09" db="UniProtKB">
        <authorList>
            <consortium name="Ensembl"/>
        </authorList>
    </citation>
    <scope>IDENTIFICATION</scope>
</reference>
<dbReference type="OrthoDB" id="155976at2759"/>
<keyword evidence="3" id="KW-0677">Repeat</keyword>
<keyword evidence="1 7" id="KW-0245">EGF-like domain</keyword>
<dbReference type="PANTHER" id="PTHR14949:SF56">
    <property type="entry name" value="EGF-LIKE-DOMAIN, MULTIPLE 7"/>
    <property type="match status" value="1"/>
</dbReference>
<evidence type="ECO:0000256" key="7">
    <source>
        <dbReference type="PROSITE-ProRule" id="PRU00076"/>
    </source>
</evidence>
<evidence type="ECO:0000256" key="5">
    <source>
        <dbReference type="ARBA" id="ARBA00023054"/>
    </source>
</evidence>
<dbReference type="InterPro" id="IPR050969">
    <property type="entry name" value="Dev_Signal_Modulators"/>
</dbReference>
<dbReference type="PROSITE" id="PS00022">
    <property type="entry name" value="EGF_1"/>
    <property type="match status" value="1"/>
</dbReference>
<feature type="signal peptide" evidence="8">
    <location>
        <begin position="1"/>
        <end position="15"/>
    </location>
</feature>
<dbReference type="Pfam" id="PF07645">
    <property type="entry name" value="EGF_CA"/>
    <property type="match status" value="1"/>
</dbReference>
<evidence type="ECO:0000256" key="8">
    <source>
        <dbReference type="SAM" id="SignalP"/>
    </source>
</evidence>
<reference evidence="11" key="2">
    <citation type="submission" date="2025-08" db="UniProtKB">
        <authorList>
            <consortium name="Ensembl"/>
        </authorList>
    </citation>
    <scope>IDENTIFICATION</scope>
</reference>
<dbReference type="GO" id="GO:0005509">
    <property type="term" value="F:calcium ion binding"/>
    <property type="evidence" value="ECO:0007669"/>
    <property type="project" value="InterPro"/>
</dbReference>
<keyword evidence="4" id="KW-0106">Calcium</keyword>
<dbReference type="GeneTree" id="ENSGT00940000160015"/>
<dbReference type="InterPro" id="IPR001881">
    <property type="entry name" value="EGF-like_Ca-bd_dom"/>
</dbReference>
<dbReference type="PANTHER" id="PTHR14949">
    <property type="entry name" value="EGF-LIKE-DOMAIN, MULTIPLE 7, 8"/>
    <property type="match status" value="1"/>
</dbReference>
<evidence type="ECO:0000313" key="11">
    <source>
        <dbReference type="Ensembl" id="ENSSFOP00015050186.1"/>
    </source>
</evidence>
<evidence type="ECO:0000256" key="4">
    <source>
        <dbReference type="ARBA" id="ARBA00022837"/>
    </source>
</evidence>
<feature type="chain" id="PRO_5034682684" evidence="8">
    <location>
        <begin position="16"/>
        <end position="309"/>
    </location>
</feature>
<dbReference type="Gene3D" id="2.10.25.10">
    <property type="entry name" value="Laminin"/>
    <property type="match status" value="2"/>
</dbReference>
<dbReference type="CDD" id="cd00054">
    <property type="entry name" value="EGF_CA"/>
    <property type="match status" value="1"/>
</dbReference>
<reference evidence="11 12" key="1">
    <citation type="submission" date="2019-04" db="EMBL/GenBank/DDBJ databases">
        <authorList>
            <consortium name="Wellcome Sanger Institute Data Sharing"/>
        </authorList>
    </citation>
    <scope>NUCLEOTIDE SEQUENCE [LARGE SCALE GENOMIC DNA]</scope>
</reference>
<dbReference type="PROSITE" id="PS01187">
    <property type="entry name" value="EGF_CA"/>
    <property type="match status" value="1"/>
</dbReference>
<dbReference type="Proteomes" id="UP000694397">
    <property type="component" value="Chromosome 17"/>
</dbReference>
<dbReference type="PROSITE" id="PS00010">
    <property type="entry name" value="ASX_HYDROXYL"/>
    <property type="match status" value="1"/>
</dbReference>
<dbReference type="InterPro" id="IPR000152">
    <property type="entry name" value="EGF-type_Asp/Asn_hydroxyl_site"/>
</dbReference>
<evidence type="ECO:0000259" key="10">
    <source>
        <dbReference type="PROSITE" id="PS51041"/>
    </source>
</evidence>
<organism evidence="11 12">
    <name type="scientific">Scleropages formosus</name>
    <name type="common">Asian bonytongue</name>
    <name type="synonym">Osteoglossum formosum</name>
    <dbReference type="NCBI Taxonomy" id="113540"/>
    <lineage>
        <taxon>Eukaryota</taxon>
        <taxon>Metazoa</taxon>
        <taxon>Chordata</taxon>
        <taxon>Craniata</taxon>
        <taxon>Vertebrata</taxon>
        <taxon>Euteleostomi</taxon>
        <taxon>Actinopterygii</taxon>
        <taxon>Neopterygii</taxon>
        <taxon>Teleostei</taxon>
        <taxon>Osteoglossocephala</taxon>
        <taxon>Osteoglossomorpha</taxon>
        <taxon>Osteoglossiformes</taxon>
        <taxon>Osteoglossidae</taxon>
        <taxon>Scleropages</taxon>
    </lineage>
</organism>
<comment type="caution">
    <text evidence="7">Lacks conserved residue(s) required for the propagation of feature annotation.</text>
</comment>
<evidence type="ECO:0000313" key="12">
    <source>
        <dbReference type="Proteomes" id="UP000694397"/>
    </source>
</evidence>
<dbReference type="AlphaFoldDB" id="A0A8C9TBZ1"/>
<dbReference type="GO" id="GO:0005102">
    <property type="term" value="F:signaling receptor binding"/>
    <property type="evidence" value="ECO:0007669"/>
    <property type="project" value="TreeGrafter"/>
</dbReference>
<accession>A0A8C9TBZ1</accession>
<dbReference type="Pfam" id="PF07974">
    <property type="entry name" value="EGF_2"/>
    <property type="match status" value="1"/>
</dbReference>
<feature type="disulfide bond" evidence="7">
    <location>
        <begin position="124"/>
        <end position="133"/>
    </location>
</feature>
<feature type="domain" description="EGF-like" evidence="9">
    <location>
        <begin position="102"/>
        <end position="134"/>
    </location>
</feature>
<dbReference type="SMART" id="SM00179">
    <property type="entry name" value="EGF_CA"/>
    <property type="match status" value="1"/>
</dbReference>
<dbReference type="PROSITE" id="PS51041">
    <property type="entry name" value="EMI"/>
    <property type="match status" value="1"/>
</dbReference>
<keyword evidence="2 8" id="KW-0732">Signal</keyword>
<feature type="domain" description="EMI" evidence="10">
    <location>
        <begin position="23"/>
        <end position="103"/>
    </location>
</feature>
<dbReference type="GO" id="GO:0001570">
    <property type="term" value="P:vasculogenesis"/>
    <property type="evidence" value="ECO:0007669"/>
    <property type="project" value="Ensembl"/>
</dbReference>
<gene>
    <name evidence="11" type="primary">LOC108938568</name>
</gene>
<evidence type="ECO:0000256" key="2">
    <source>
        <dbReference type="ARBA" id="ARBA00022729"/>
    </source>
</evidence>
<dbReference type="FunFam" id="2.10.25.10:FF:000010">
    <property type="entry name" value="Pro-epidermal growth factor"/>
    <property type="match status" value="1"/>
</dbReference>
<dbReference type="PROSITE" id="PS01186">
    <property type="entry name" value="EGF_2"/>
    <property type="match status" value="2"/>
</dbReference>